<dbReference type="PIRSF" id="PIRSF000460">
    <property type="entry name" value="Pprylas_GlgP"/>
    <property type="match status" value="1"/>
</dbReference>
<name>A0A269PDJ3_9CORY</name>
<keyword evidence="7 10" id="KW-0663">Pyridoxal phosphate</keyword>
<dbReference type="GO" id="GO:0030170">
    <property type="term" value="F:pyridoxal phosphate binding"/>
    <property type="evidence" value="ECO:0007669"/>
    <property type="project" value="InterPro"/>
</dbReference>
<dbReference type="EC" id="2.4.1.1" evidence="11"/>
<dbReference type="GO" id="GO:0005737">
    <property type="term" value="C:cytoplasm"/>
    <property type="evidence" value="ECO:0007669"/>
    <property type="project" value="TreeGrafter"/>
</dbReference>
<evidence type="ECO:0000256" key="4">
    <source>
        <dbReference type="ARBA" id="ARBA00022533"/>
    </source>
</evidence>
<keyword evidence="5 11" id="KW-0328">Glycosyltransferase</keyword>
<dbReference type="Gene3D" id="3.40.50.2000">
    <property type="entry name" value="Glycogen Phosphorylase B"/>
    <property type="match status" value="2"/>
</dbReference>
<reference evidence="12 13" key="1">
    <citation type="submission" date="2017-08" db="EMBL/GenBank/DDBJ databases">
        <authorList>
            <person name="de Groot N.N."/>
        </authorList>
    </citation>
    <scope>NUCLEOTIDE SEQUENCE [LARGE SCALE GENOMIC DNA]</scope>
    <source>
        <strain evidence="12 13">NBT06-6</strain>
    </source>
</reference>
<keyword evidence="6 11" id="KW-0808">Transferase</keyword>
<sequence length="805" mass="91481">MNNPAHAPSLETALGGHVRAFSGSTPENATNKKFWTGLSSAVMEQLADNWDATRSKYAAGRQAAYFSAEFLQGRALLNNLTNLGLVDEAQRVARENGHELSDVLEAEHDAALGNGGLGRLAACFLDSAVTQDYPLTGYGLLYRYGLFRQEFVDGFQKEHPDAWKESFYPFIVRRGSEQRIIKFDDMHVRAIPFDMPITGYGTDNVGTLRLWDASPMHEFDYDAFNHQRFTDAIMEREAVHDITRVLYPNDSSYAGKVLRVRQQYFFVSASLQELVDNYVEHHGEDLSEFHKYNSIQLNDTHPVLGIPELMRLLMDEHGMGWEDAWEVTSNTFAYTNHTVLQEALETWEESIFKQLFWRIWEIVQEIDRRYRIDMEQRGIGPEEAHHYSPVHDGSIHMAWIACYASYSVNGVAALHTEILKRDTLAYWYGMNPEQFNNKTNGVTPRRWLRMCNPRLSALLDRLAGSDAWVTDLSKLQELRRYADDPAVLKELREIKADNKRDFAEWIAERQGAEIDPDSVFDTQIKRLHEYKRQLMNALYILDLYFRITQDGERDIPKRTFIFGAKAAPGYTMAKGIIKLINTIAELVNNDPEASKYITVVFVENYNVSPAEHIIPATDVSEQISTAGKEASGTSNMKFMMNGALTLGTMDGANVEIAEAVGEENAYIFGAREEQLPELKRNYNPKQVAADTPGLMRVLDALVDGTLDDNGSGAFHDIRTSLLDGFGFDDPDVYYTLGDFADYRDTRDRMAAEYYADPDHWAKMCWINICASGRFSSDRTIRDYAEEVWKIEPSPVNAEHNASTAN</sequence>
<evidence type="ECO:0000256" key="1">
    <source>
        <dbReference type="ARBA" id="ARBA00001275"/>
    </source>
</evidence>
<dbReference type="PANTHER" id="PTHR11468">
    <property type="entry name" value="GLYCOGEN PHOSPHORYLASE"/>
    <property type="match status" value="1"/>
</dbReference>
<evidence type="ECO:0000256" key="7">
    <source>
        <dbReference type="ARBA" id="ARBA00022898"/>
    </source>
</evidence>
<comment type="similarity">
    <text evidence="3 11">Belongs to the glycogen phosphorylase family.</text>
</comment>
<accession>A0A269PDJ3</accession>
<feature type="modified residue" description="N6-(pyridoxal phosphate)lysine" evidence="10">
    <location>
        <position position="637"/>
    </location>
</feature>
<comment type="cofactor">
    <cofactor evidence="2 11">
        <name>pyridoxal 5'-phosphate</name>
        <dbReference type="ChEBI" id="CHEBI:597326"/>
    </cofactor>
</comment>
<dbReference type="Pfam" id="PF00343">
    <property type="entry name" value="Phosphorylase"/>
    <property type="match status" value="1"/>
</dbReference>
<dbReference type="SUPFAM" id="SSF53756">
    <property type="entry name" value="UDP-Glycosyltransferase/glycogen phosphorylase"/>
    <property type="match status" value="1"/>
</dbReference>
<organism evidence="12 13">
    <name type="scientific">Corynebacterium hadale</name>
    <dbReference type="NCBI Taxonomy" id="2026255"/>
    <lineage>
        <taxon>Bacteria</taxon>
        <taxon>Bacillati</taxon>
        <taxon>Actinomycetota</taxon>
        <taxon>Actinomycetes</taxon>
        <taxon>Mycobacteriales</taxon>
        <taxon>Corynebacteriaceae</taxon>
        <taxon>Corynebacterium</taxon>
    </lineage>
</organism>
<evidence type="ECO:0000256" key="8">
    <source>
        <dbReference type="ARBA" id="ARBA00023277"/>
    </source>
</evidence>
<evidence type="ECO:0000313" key="13">
    <source>
        <dbReference type="Proteomes" id="UP000215771"/>
    </source>
</evidence>
<evidence type="ECO:0000256" key="2">
    <source>
        <dbReference type="ARBA" id="ARBA00001933"/>
    </source>
</evidence>
<dbReference type="FunFam" id="3.40.50.2000:FF:000003">
    <property type="entry name" value="Alpha-1,4 glucan phosphorylase"/>
    <property type="match status" value="1"/>
</dbReference>
<keyword evidence="4" id="KW-0021">Allosteric enzyme</keyword>
<evidence type="ECO:0000313" key="12">
    <source>
        <dbReference type="EMBL" id="PAJ69712.1"/>
    </source>
</evidence>
<protein>
    <recommendedName>
        <fullName evidence="11">Alpha-1,4 glucan phosphorylase</fullName>
        <ecNumber evidence="11">2.4.1.1</ecNumber>
    </recommendedName>
</protein>
<dbReference type="NCBIfam" id="TIGR02093">
    <property type="entry name" value="P_ylase"/>
    <property type="match status" value="1"/>
</dbReference>
<dbReference type="Proteomes" id="UP000215771">
    <property type="component" value="Unassembled WGS sequence"/>
</dbReference>
<dbReference type="AlphaFoldDB" id="A0A269PDJ3"/>
<comment type="caution">
    <text evidence="12">The sequence shown here is derived from an EMBL/GenBank/DDBJ whole genome shotgun (WGS) entry which is preliminary data.</text>
</comment>
<dbReference type="GO" id="GO:0008184">
    <property type="term" value="F:glycogen phosphorylase activity"/>
    <property type="evidence" value="ECO:0007669"/>
    <property type="project" value="InterPro"/>
</dbReference>
<proteinExistence type="inferred from homology"/>
<dbReference type="PANTHER" id="PTHR11468:SF3">
    <property type="entry name" value="GLYCOGEN PHOSPHORYLASE, LIVER FORM"/>
    <property type="match status" value="1"/>
</dbReference>
<comment type="function">
    <text evidence="9">Phosphorylase is an important allosteric enzyme in carbohydrate metabolism. Enzymes from different sources differ in their regulatory mechanisms and in their natural substrates. However, all known phosphorylases share catalytic and structural properties.</text>
</comment>
<evidence type="ECO:0000256" key="11">
    <source>
        <dbReference type="RuleBase" id="RU000587"/>
    </source>
</evidence>
<comment type="catalytic activity">
    <reaction evidence="1 11">
        <text>[(1-&gt;4)-alpha-D-glucosyl](n) + phosphate = [(1-&gt;4)-alpha-D-glucosyl](n-1) + alpha-D-glucose 1-phosphate</text>
        <dbReference type="Rhea" id="RHEA:41732"/>
        <dbReference type="Rhea" id="RHEA-COMP:9584"/>
        <dbReference type="Rhea" id="RHEA-COMP:9586"/>
        <dbReference type="ChEBI" id="CHEBI:15444"/>
        <dbReference type="ChEBI" id="CHEBI:43474"/>
        <dbReference type="ChEBI" id="CHEBI:58601"/>
        <dbReference type="EC" id="2.4.1.1"/>
    </reaction>
</comment>
<comment type="function">
    <text evidence="11">Allosteric enzyme that catalyzes the rate-limiting step in glycogen catabolism, the phosphorolytic cleavage of glycogen to produce glucose-1-phosphate, and plays a central role in maintaining cellular and organismal glucose homeostasis.</text>
</comment>
<evidence type="ECO:0000256" key="3">
    <source>
        <dbReference type="ARBA" id="ARBA00006047"/>
    </source>
</evidence>
<keyword evidence="8 11" id="KW-0119">Carbohydrate metabolism</keyword>
<evidence type="ECO:0000256" key="6">
    <source>
        <dbReference type="ARBA" id="ARBA00022679"/>
    </source>
</evidence>
<dbReference type="InterPro" id="IPR035090">
    <property type="entry name" value="Pyridoxal_P_attach_site"/>
</dbReference>
<dbReference type="RefSeq" id="WP_095277523.1">
    <property type="nucleotide sequence ID" value="NZ_CP047655.1"/>
</dbReference>
<gene>
    <name evidence="12" type="ORF">CIG21_07320</name>
</gene>
<dbReference type="CDD" id="cd04300">
    <property type="entry name" value="GT35_Glycogen_Phosphorylase"/>
    <property type="match status" value="1"/>
</dbReference>
<evidence type="ECO:0000256" key="10">
    <source>
        <dbReference type="PIRSR" id="PIRSR000460-1"/>
    </source>
</evidence>
<dbReference type="InterPro" id="IPR011833">
    <property type="entry name" value="Glycg_phsphrylas"/>
</dbReference>
<dbReference type="FunFam" id="3.40.50.2000:FF:000807">
    <property type="entry name" value="Alpha-glucan phosphorylase 2, cytosolic"/>
    <property type="match status" value="1"/>
</dbReference>
<dbReference type="PROSITE" id="PS00102">
    <property type="entry name" value="PHOSPHORYLASE"/>
    <property type="match status" value="1"/>
</dbReference>
<evidence type="ECO:0000256" key="5">
    <source>
        <dbReference type="ARBA" id="ARBA00022676"/>
    </source>
</evidence>
<evidence type="ECO:0000256" key="9">
    <source>
        <dbReference type="ARBA" id="ARBA00025174"/>
    </source>
</evidence>
<dbReference type="InterPro" id="IPR000811">
    <property type="entry name" value="Glyco_trans_35"/>
</dbReference>
<dbReference type="EMBL" id="NQMQ01000013">
    <property type="protein sequence ID" value="PAJ69712.1"/>
    <property type="molecule type" value="Genomic_DNA"/>
</dbReference>
<dbReference type="GO" id="GO:0005980">
    <property type="term" value="P:glycogen catabolic process"/>
    <property type="evidence" value="ECO:0007669"/>
    <property type="project" value="UniProtKB-ARBA"/>
</dbReference>